<keyword evidence="3" id="KW-0808">Transferase</keyword>
<protein>
    <submittedName>
        <fullName evidence="3">Glycosyltransferase involved in cell wall bisynthesis</fullName>
    </submittedName>
</protein>
<proteinExistence type="inferred from homology"/>
<dbReference type="GO" id="GO:0016740">
    <property type="term" value="F:transferase activity"/>
    <property type="evidence" value="ECO:0007669"/>
    <property type="project" value="UniProtKB-KW"/>
</dbReference>
<dbReference type="PANTHER" id="PTHR43630:SF2">
    <property type="entry name" value="GLYCOSYLTRANSFERASE"/>
    <property type="match status" value="1"/>
</dbReference>
<keyword evidence="4" id="KW-1185">Reference proteome</keyword>
<dbReference type="InterPro" id="IPR029044">
    <property type="entry name" value="Nucleotide-diphossugar_trans"/>
</dbReference>
<dbReference type="Gene3D" id="3.90.550.10">
    <property type="entry name" value="Spore Coat Polysaccharide Biosynthesis Protein SpsA, Chain A"/>
    <property type="match status" value="1"/>
</dbReference>
<dbReference type="PANTHER" id="PTHR43630">
    <property type="entry name" value="POLY-BETA-1,6-N-ACETYL-D-GLUCOSAMINE SYNTHASE"/>
    <property type="match status" value="1"/>
</dbReference>
<name>A0A1I4VMB4_9NEIS</name>
<dbReference type="InterPro" id="IPR001173">
    <property type="entry name" value="Glyco_trans_2-like"/>
</dbReference>
<evidence type="ECO:0000256" key="1">
    <source>
        <dbReference type="ARBA" id="ARBA00038494"/>
    </source>
</evidence>
<evidence type="ECO:0000313" key="4">
    <source>
        <dbReference type="Proteomes" id="UP000242869"/>
    </source>
</evidence>
<comment type="similarity">
    <text evidence="1">Belongs to the glycosyltransferase 2 family. WaaE/KdtX subfamily.</text>
</comment>
<organism evidence="3 4">
    <name type="scientific">Formivibrio citricus</name>
    <dbReference type="NCBI Taxonomy" id="83765"/>
    <lineage>
        <taxon>Bacteria</taxon>
        <taxon>Pseudomonadati</taxon>
        <taxon>Pseudomonadota</taxon>
        <taxon>Betaproteobacteria</taxon>
        <taxon>Neisseriales</taxon>
        <taxon>Chitinibacteraceae</taxon>
        <taxon>Formivibrio</taxon>
    </lineage>
</organism>
<evidence type="ECO:0000313" key="3">
    <source>
        <dbReference type="EMBL" id="SFN02307.1"/>
    </source>
</evidence>
<accession>A0A1I4VMB4</accession>
<sequence>MPANPAIIAASQYLPACKMPTLGVAMISRNAAAHLDACLAAVRWADRIVVLDSGSADNTLDIARAHGAEIHVSVDWPGFGVQKNRCLALLDTDWILALDADEVLSPELAEEIRAAVAAPKADVYALPRLSNYCGRWMHHSGWYPDFVPRLFKRGAARYSDDLVHERLIFAGEAVRLQHHLLHHSFDDLSQVLAKIDSYSSAGAQQRLARGERSGLLKAIGKGLWTFIRSYFLKRGFLDGREGFILAVSNAEGAYYRYLKLMYLGEKQ</sequence>
<dbReference type="AlphaFoldDB" id="A0A1I4VMB4"/>
<gene>
    <name evidence="3" type="ORF">SAMN05660284_00275</name>
</gene>
<dbReference type="Pfam" id="PF00535">
    <property type="entry name" value="Glycos_transf_2"/>
    <property type="match status" value="1"/>
</dbReference>
<dbReference type="STRING" id="83765.SAMN05660284_00275"/>
<feature type="domain" description="Glycosyltransferase 2-like" evidence="2">
    <location>
        <begin position="24"/>
        <end position="146"/>
    </location>
</feature>
<reference evidence="4" key="1">
    <citation type="submission" date="2016-10" db="EMBL/GenBank/DDBJ databases">
        <authorList>
            <person name="Varghese N."/>
            <person name="Submissions S."/>
        </authorList>
    </citation>
    <scope>NUCLEOTIDE SEQUENCE [LARGE SCALE GENOMIC DNA]</scope>
    <source>
        <strain evidence="4">DSM 6150</strain>
    </source>
</reference>
<dbReference type="Proteomes" id="UP000242869">
    <property type="component" value="Unassembled WGS sequence"/>
</dbReference>
<dbReference type="SUPFAM" id="SSF53448">
    <property type="entry name" value="Nucleotide-diphospho-sugar transferases"/>
    <property type="match status" value="1"/>
</dbReference>
<dbReference type="EMBL" id="FOVE01000002">
    <property type="protein sequence ID" value="SFN02307.1"/>
    <property type="molecule type" value="Genomic_DNA"/>
</dbReference>
<evidence type="ECO:0000259" key="2">
    <source>
        <dbReference type="Pfam" id="PF00535"/>
    </source>
</evidence>
<dbReference type="CDD" id="cd02511">
    <property type="entry name" value="Beta4Glucosyltransferase"/>
    <property type="match status" value="1"/>
</dbReference>